<organism evidence="1 2">
    <name type="scientific">Cymbomonas tetramitiformis</name>
    <dbReference type="NCBI Taxonomy" id="36881"/>
    <lineage>
        <taxon>Eukaryota</taxon>
        <taxon>Viridiplantae</taxon>
        <taxon>Chlorophyta</taxon>
        <taxon>Pyramimonadophyceae</taxon>
        <taxon>Pyramimonadales</taxon>
        <taxon>Pyramimonadaceae</taxon>
        <taxon>Cymbomonas</taxon>
    </lineage>
</organism>
<evidence type="ECO:0000313" key="1">
    <source>
        <dbReference type="EMBL" id="KAK3232983.1"/>
    </source>
</evidence>
<proteinExistence type="predicted"/>
<reference evidence="1 2" key="1">
    <citation type="journal article" date="2015" name="Genome Biol. Evol.">
        <title>Comparative Genomics of a Bacterivorous Green Alga Reveals Evolutionary Causalities and Consequences of Phago-Mixotrophic Mode of Nutrition.</title>
        <authorList>
            <person name="Burns J.A."/>
            <person name="Paasch A."/>
            <person name="Narechania A."/>
            <person name="Kim E."/>
        </authorList>
    </citation>
    <scope>NUCLEOTIDE SEQUENCE [LARGE SCALE GENOMIC DNA]</scope>
    <source>
        <strain evidence="1 2">PLY_AMNH</strain>
    </source>
</reference>
<keyword evidence="2" id="KW-1185">Reference proteome</keyword>
<protein>
    <submittedName>
        <fullName evidence="1">Uncharacterized protein</fullName>
    </submittedName>
</protein>
<dbReference type="AlphaFoldDB" id="A0AAE0BBP2"/>
<dbReference type="EMBL" id="LGRX02035828">
    <property type="protein sequence ID" value="KAK3232983.1"/>
    <property type="molecule type" value="Genomic_DNA"/>
</dbReference>
<accession>A0AAE0BBP2</accession>
<dbReference type="Proteomes" id="UP001190700">
    <property type="component" value="Unassembled WGS sequence"/>
</dbReference>
<evidence type="ECO:0000313" key="2">
    <source>
        <dbReference type="Proteomes" id="UP001190700"/>
    </source>
</evidence>
<name>A0AAE0BBP2_9CHLO</name>
<sequence>MRATEVVQRQGATLYGSGVSRRGTIRQTGLRVTGGFVNEDAAFATLLTLDDATASVRVEANRLLYSTLELIVNPSSPAVDWMDSSSTASPLDGKRADKDPRNAIFDFNAALAAARRRSSTLNESGVKALFIKALDQAFYQPLVSRLLLHDQRDATDFPYILGKSEDV</sequence>
<comment type="caution">
    <text evidence="1">The sequence shown here is derived from an EMBL/GenBank/DDBJ whole genome shotgun (WGS) entry which is preliminary data.</text>
</comment>
<gene>
    <name evidence="1" type="ORF">CYMTET_56695</name>
</gene>